<organism evidence="2 3">
    <name type="scientific">Penicillium diatomitis</name>
    <dbReference type="NCBI Taxonomy" id="2819901"/>
    <lineage>
        <taxon>Eukaryota</taxon>
        <taxon>Fungi</taxon>
        <taxon>Dikarya</taxon>
        <taxon>Ascomycota</taxon>
        <taxon>Pezizomycotina</taxon>
        <taxon>Eurotiomycetes</taxon>
        <taxon>Eurotiomycetidae</taxon>
        <taxon>Eurotiales</taxon>
        <taxon>Aspergillaceae</taxon>
        <taxon>Penicillium</taxon>
    </lineage>
</organism>
<dbReference type="Proteomes" id="UP001148312">
    <property type="component" value="Unassembled WGS sequence"/>
</dbReference>
<keyword evidence="3" id="KW-1185">Reference proteome</keyword>
<keyword evidence="1" id="KW-0732">Signal</keyword>
<feature type="signal peptide" evidence="1">
    <location>
        <begin position="1"/>
        <end position="18"/>
    </location>
</feature>
<sequence length="90" mass="8822">MFAKSILATVSLAGLALAGATPKAVCASNQQIVCSGNGNGGLITLGNVLPGALGDSCSGGDVYCCDSSAINQVGLVNLDVNAQCSLNHLL</sequence>
<protein>
    <recommendedName>
        <fullName evidence="4">Hydrophobin</fullName>
    </recommendedName>
</protein>
<comment type="caution">
    <text evidence="2">The sequence shown here is derived from an EMBL/GenBank/DDBJ whole genome shotgun (WGS) entry which is preliminary data.</text>
</comment>
<feature type="chain" id="PRO_5040914375" description="Hydrophobin" evidence="1">
    <location>
        <begin position="19"/>
        <end position="90"/>
    </location>
</feature>
<evidence type="ECO:0000313" key="3">
    <source>
        <dbReference type="Proteomes" id="UP001148312"/>
    </source>
</evidence>
<accession>A0A9X0BZN7</accession>
<name>A0A9X0BZN7_9EURO</name>
<dbReference type="AlphaFoldDB" id="A0A9X0BZN7"/>
<evidence type="ECO:0000256" key="1">
    <source>
        <dbReference type="SAM" id="SignalP"/>
    </source>
</evidence>
<reference evidence="2" key="2">
    <citation type="journal article" date="2023" name="IMA Fungus">
        <title>Comparative genomic study of the Penicillium genus elucidates a diverse pangenome and 15 lateral gene transfer events.</title>
        <authorList>
            <person name="Petersen C."/>
            <person name="Sorensen T."/>
            <person name="Nielsen M.R."/>
            <person name="Sondergaard T.E."/>
            <person name="Sorensen J.L."/>
            <person name="Fitzpatrick D.A."/>
            <person name="Frisvad J.C."/>
            <person name="Nielsen K.L."/>
        </authorList>
    </citation>
    <scope>NUCLEOTIDE SEQUENCE</scope>
    <source>
        <strain evidence="2">IBT 30728</strain>
    </source>
</reference>
<proteinExistence type="predicted"/>
<evidence type="ECO:0000313" key="2">
    <source>
        <dbReference type="EMBL" id="KAJ5491714.1"/>
    </source>
</evidence>
<dbReference type="RefSeq" id="XP_056792842.1">
    <property type="nucleotide sequence ID" value="XM_056932883.1"/>
</dbReference>
<dbReference type="GeneID" id="81623132"/>
<evidence type="ECO:0008006" key="4">
    <source>
        <dbReference type="Google" id="ProtNLM"/>
    </source>
</evidence>
<dbReference type="EMBL" id="JAPWDQ010000003">
    <property type="protein sequence ID" value="KAJ5491714.1"/>
    <property type="molecule type" value="Genomic_DNA"/>
</dbReference>
<reference evidence="2" key="1">
    <citation type="submission" date="2022-12" db="EMBL/GenBank/DDBJ databases">
        <authorList>
            <person name="Petersen C."/>
        </authorList>
    </citation>
    <scope>NUCLEOTIDE SEQUENCE</scope>
    <source>
        <strain evidence="2">IBT 30728</strain>
    </source>
</reference>
<gene>
    <name evidence="2" type="ORF">N7539_003281</name>
</gene>